<evidence type="ECO:0000256" key="3">
    <source>
        <dbReference type="ARBA" id="ARBA00022771"/>
    </source>
</evidence>
<dbReference type="InterPro" id="IPR012337">
    <property type="entry name" value="RNaseH-like_sf"/>
</dbReference>
<comment type="caution">
    <text evidence="6">The sequence shown here is derived from an EMBL/GenBank/DDBJ whole genome shotgun (WGS) entry which is preliminary data.</text>
</comment>
<keyword evidence="2" id="KW-0479">Metal-binding</keyword>
<evidence type="ECO:0000256" key="5">
    <source>
        <dbReference type="ARBA" id="ARBA00023242"/>
    </source>
</evidence>
<dbReference type="EMBL" id="JAPFRF010000010">
    <property type="protein sequence ID" value="KAJ7320110.1"/>
    <property type="molecule type" value="Genomic_DNA"/>
</dbReference>
<keyword evidence="7" id="KW-1185">Reference proteome</keyword>
<dbReference type="GO" id="GO:0005634">
    <property type="term" value="C:nucleus"/>
    <property type="evidence" value="ECO:0007669"/>
    <property type="project" value="UniProtKB-SubCell"/>
</dbReference>
<dbReference type="AlphaFoldDB" id="A0A9Q0XM92"/>
<keyword evidence="5" id="KW-0539">Nucleus</keyword>
<keyword evidence="3" id="KW-0863">Zinc-finger</keyword>
<dbReference type="GO" id="GO:0008270">
    <property type="term" value="F:zinc ion binding"/>
    <property type="evidence" value="ECO:0007669"/>
    <property type="project" value="UniProtKB-KW"/>
</dbReference>
<comment type="subcellular location">
    <subcellularLocation>
        <location evidence="1">Nucleus</location>
    </subcellularLocation>
</comment>
<dbReference type="OrthoDB" id="9050141at2759"/>
<accession>A0A9Q0XM92</accession>
<gene>
    <name evidence="6" type="ORF">JRQ81_019621</name>
</gene>
<sequence>MTTHVAGEMVALSGVPLSFVESPGVPAPPQTPGLLREKQDDMGMADYVIVQDMPTRWNSTLDMIACLVEQKGVLEAMMSNTPILPGGRELDITATNWLTLSQMVDILKPFKETTMVL</sequence>
<name>A0A9Q0XM92_9SAUR</name>
<evidence type="ECO:0000313" key="6">
    <source>
        <dbReference type="EMBL" id="KAJ7320110.1"/>
    </source>
</evidence>
<keyword evidence="4" id="KW-0862">Zinc</keyword>
<evidence type="ECO:0000256" key="1">
    <source>
        <dbReference type="ARBA" id="ARBA00004123"/>
    </source>
</evidence>
<dbReference type="PANTHER" id="PTHR46481">
    <property type="entry name" value="ZINC FINGER BED DOMAIN-CONTAINING PROTEIN 4"/>
    <property type="match status" value="1"/>
</dbReference>
<dbReference type="PANTHER" id="PTHR46481:SF10">
    <property type="entry name" value="ZINC FINGER BED DOMAIN-CONTAINING PROTEIN 39"/>
    <property type="match status" value="1"/>
</dbReference>
<proteinExistence type="predicted"/>
<organism evidence="6 7">
    <name type="scientific">Phrynocephalus forsythii</name>
    <dbReference type="NCBI Taxonomy" id="171643"/>
    <lineage>
        <taxon>Eukaryota</taxon>
        <taxon>Metazoa</taxon>
        <taxon>Chordata</taxon>
        <taxon>Craniata</taxon>
        <taxon>Vertebrata</taxon>
        <taxon>Euteleostomi</taxon>
        <taxon>Lepidosauria</taxon>
        <taxon>Squamata</taxon>
        <taxon>Bifurcata</taxon>
        <taxon>Unidentata</taxon>
        <taxon>Episquamata</taxon>
        <taxon>Toxicofera</taxon>
        <taxon>Iguania</taxon>
        <taxon>Acrodonta</taxon>
        <taxon>Agamidae</taxon>
        <taxon>Agaminae</taxon>
        <taxon>Phrynocephalus</taxon>
    </lineage>
</organism>
<reference evidence="6" key="1">
    <citation type="journal article" date="2023" name="DNA Res.">
        <title>Chromosome-level genome assembly of Phrynocephalus forsythii using third-generation DNA sequencing and Hi-C analysis.</title>
        <authorList>
            <person name="Qi Y."/>
            <person name="Zhao W."/>
            <person name="Zhao Y."/>
            <person name="Niu C."/>
            <person name="Cao S."/>
            <person name="Zhang Y."/>
        </authorList>
    </citation>
    <scope>NUCLEOTIDE SEQUENCE</scope>
    <source>
        <tissue evidence="6">Muscle</tissue>
    </source>
</reference>
<evidence type="ECO:0000256" key="4">
    <source>
        <dbReference type="ARBA" id="ARBA00022833"/>
    </source>
</evidence>
<dbReference type="Proteomes" id="UP001142489">
    <property type="component" value="Unassembled WGS sequence"/>
</dbReference>
<evidence type="ECO:0000313" key="7">
    <source>
        <dbReference type="Proteomes" id="UP001142489"/>
    </source>
</evidence>
<dbReference type="SUPFAM" id="SSF53098">
    <property type="entry name" value="Ribonuclease H-like"/>
    <property type="match status" value="1"/>
</dbReference>
<evidence type="ECO:0000256" key="2">
    <source>
        <dbReference type="ARBA" id="ARBA00022723"/>
    </source>
</evidence>
<protein>
    <submittedName>
        <fullName evidence="6">Uncharacterized protein</fullName>
    </submittedName>
</protein>
<dbReference type="InterPro" id="IPR052035">
    <property type="entry name" value="ZnF_BED_domain_contain"/>
</dbReference>